<protein>
    <submittedName>
        <fullName evidence="2">Uncharacterized protein</fullName>
    </submittedName>
</protein>
<dbReference type="EMBL" id="CP133618">
    <property type="protein sequence ID" value="WMV37859.1"/>
    <property type="molecule type" value="Genomic_DNA"/>
</dbReference>
<dbReference type="AlphaFoldDB" id="A0AAF0U249"/>
<sequence>MIKKKSTKKTNELKRRNNDEEKQKRRNKRRRGEIRVKRGKKIIGGWCRIHISDFKASSRAQTT</sequence>
<evidence type="ECO:0000313" key="3">
    <source>
        <dbReference type="Proteomes" id="UP001234989"/>
    </source>
</evidence>
<evidence type="ECO:0000256" key="1">
    <source>
        <dbReference type="SAM" id="MobiDB-lite"/>
    </source>
</evidence>
<proteinExistence type="predicted"/>
<feature type="compositionally biased region" description="Basic residues" evidence="1">
    <location>
        <begin position="24"/>
        <end position="35"/>
    </location>
</feature>
<organism evidence="2 3">
    <name type="scientific">Solanum verrucosum</name>
    <dbReference type="NCBI Taxonomy" id="315347"/>
    <lineage>
        <taxon>Eukaryota</taxon>
        <taxon>Viridiplantae</taxon>
        <taxon>Streptophyta</taxon>
        <taxon>Embryophyta</taxon>
        <taxon>Tracheophyta</taxon>
        <taxon>Spermatophyta</taxon>
        <taxon>Magnoliopsida</taxon>
        <taxon>eudicotyledons</taxon>
        <taxon>Gunneridae</taxon>
        <taxon>Pentapetalae</taxon>
        <taxon>asterids</taxon>
        <taxon>lamiids</taxon>
        <taxon>Solanales</taxon>
        <taxon>Solanaceae</taxon>
        <taxon>Solanoideae</taxon>
        <taxon>Solaneae</taxon>
        <taxon>Solanum</taxon>
    </lineage>
</organism>
<accession>A0AAF0U249</accession>
<feature type="region of interest" description="Disordered" evidence="1">
    <location>
        <begin position="1"/>
        <end position="35"/>
    </location>
</feature>
<reference evidence="2" key="1">
    <citation type="submission" date="2023-08" db="EMBL/GenBank/DDBJ databases">
        <title>A de novo genome assembly of Solanum verrucosum Schlechtendal, a Mexican diploid species geographically isolated from the other diploid A-genome species in potato relatives.</title>
        <authorList>
            <person name="Hosaka K."/>
        </authorList>
    </citation>
    <scope>NUCLEOTIDE SEQUENCE</scope>
    <source>
        <tissue evidence="2">Young leaves</tissue>
    </source>
</reference>
<keyword evidence="3" id="KW-1185">Reference proteome</keyword>
<gene>
    <name evidence="2" type="ORF">MTR67_031244</name>
</gene>
<name>A0AAF0U249_SOLVR</name>
<evidence type="ECO:0000313" key="2">
    <source>
        <dbReference type="EMBL" id="WMV37859.1"/>
    </source>
</evidence>
<dbReference type="Proteomes" id="UP001234989">
    <property type="component" value="Chromosome 7"/>
</dbReference>
<feature type="compositionally biased region" description="Basic and acidic residues" evidence="1">
    <location>
        <begin position="9"/>
        <end position="23"/>
    </location>
</feature>